<dbReference type="Pfam" id="PF00881">
    <property type="entry name" value="Nitroreductase"/>
    <property type="match status" value="1"/>
</dbReference>
<keyword evidence="1" id="KW-1133">Transmembrane helix</keyword>
<dbReference type="RefSeq" id="WP_215610285.1">
    <property type="nucleotide sequence ID" value="NZ_JADOES010000041.1"/>
</dbReference>
<evidence type="ECO:0000313" key="4">
    <source>
        <dbReference type="Proteomes" id="UP000717364"/>
    </source>
</evidence>
<dbReference type="PANTHER" id="PTHR43745">
    <property type="entry name" value="NITROREDUCTASE MJ1384-RELATED"/>
    <property type="match status" value="1"/>
</dbReference>
<organism evidence="3 4">
    <name type="scientific">Leptothoe spongobia TAU-MAC 1115</name>
    <dbReference type="NCBI Taxonomy" id="1967444"/>
    <lineage>
        <taxon>Bacteria</taxon>
        <taxon>Bacillati</taxon>
        <taxon>Cyanobacteriota</taxon>
        <taxon>Cyanophyceae</taxon>
        <taxon>Nodosilineales</taxon>
        <taxon>Cymatolegaceae</taxon>
        <taxon>Leptothoe</taxon>
        <taxon>Leptothoe spongobia</taxon>
    </lineage>
</organism>
<dbReference type="CDD" id="cd02142">
    <property type="entry name" value="McbC_SagB-like_oxidoreductase"/>
    <property type="match status" value="1"/>
</dbReference>
<gene>
    <name evidence="3" type="ORF">IXB50_17475</name>
</gene>
<feature type="transmembrane region" description="Helical" evidence="1">
    <location>
        <begin position="12"/>
        <end position="34"/>
    </location>
</feature>
<evidence type="ECO:0000313" key="3">
    <source>
        <dbReference type="EMBL" id="MBT9317217.1"/>
    </source>
</evidence>
<dbReference type="SUPFAM" id="SSF55469">
    <property type="entry name" value="FMN-dependent nitroreductase-like"/>
    <property type="match status" value="1"/>
</dbReference>
<sequence>MAIVKRRDLDYVVITLLVGSSIYVFITGLIADAMGLHHFGFHSQVGYLWVALAVTHLIQTWARVKAFVRNRFRERSDKIFPTQKLTQPLETVKPTEQSTSSQPFTLPHKGRRNLLLFILAIATGIGFERFVTPQKSIGPGEANQDIGLLYHRWSQPGYGETIATILNWGQQPALYKTYPNSQIIELPSVELSDPSSITTLDLATTITQRRSRRRYNTQSRLSLKQLSQLLFLAQGITWDEREFRTVPSSGALYPLEIYPVVHRVDGLEPGLYHHAVEKHQLELVKAGDLRQPLIKAGLNQDFLGEAQVCFVVSGIFQRTRWKYHERTYRYVLMEAGHLGQNLYLAATALGLGVCGIGAFFDDPLNELLGIDGEDEAALYLVTVGEVT</sequence>
<keyword evidence="1" id="KW-0812">Transmembrane</keyword>
<evidence type="ECO:0000256" key="1">
    <source>
        <dbReference type="SAM" id="Phobius"/>
    </source>
</evidence>
<dbReference type="InterPro" id="IPR000415">
    <property type="entry name" value="Nitroreductase-like"/>
</dbReference>
<dbReference type="InterPro" id="IPR020051">
    <property type="entry name" value="SagB-type_dehydrogenase"/>
</dbReference>
<evidence type="ECO:0000259" key="2">
    <source>
        <dbReference type="Pfam" id="PF00881"/>
    </source>
</evidence>
<dbReference type="PANTHER" id="PTHR43745:SF2">
    <property type="entry name" value="NITROREDUCTASE MJ1384-RELATED"/>
    <property type="match status" value="1"/>
</dbReference>
<reference evidence="3" key="1">
    <citation type="submission" date="2020-11" db="EMBL/GenBank/DDBJ databases">
        <authorList>
            <person name="Konstantinou D."/>
            <person name="Gkelis S."/>
            <person name="Popin R."/>
            <person name="Fewer D."/>
            <person name="Sivonen K."/>
        </authorList>
    </citation>
    <scope>NUCLEOTIDE SEQUENCE</scope>
    <source>
        <strain evidence="3">TAU-MAC 1115</strain>
    </source>
</reference>
<feature type="transmembrane region" description="Helical" evidence="1">
    <location>
        <begin position="46"/>
        <end position="64"/>
    </location>
</feature>
<proteinExistence type="predicted"/>
<dbReference type="NCBIfam" id="TIGR03605">
    <property type="entry name" value="antibiot_sagB"/>
    <property type="match status" value="1"/>
</dbReference>
<dbReference type="GO" id="GO:0016491">
    <property type="term" value="F:oxidoreductase activity"/>
    <property type="evidence" value="ECO:0007669"/>
    <property type="project" value="InterPro"/>
</dbReference>
<dbReference type="AlphaFoldDB" id="A0A947GLS4"/>
<dbReference type="EMBL" id="JADOES010000041">
    <property type="protein sequence ID" value="MBT9317217.1"/>
    <property type="molecule type" value="Genomic_DNA"/>
</dbReference>
<dbReference type="InterPro" id="IPR029479">
    <property type="entry name" value="Nitroreductase"/>
</dbReference>
<feature type="domain" description="Nitroreductase" evidence="2">
    <location>
        <begin position="206"/>
        <end position="384"/>
    </location>
</feature>
<dbReference type="InterPro" id="IPR052544">
    <property type="entry name" value="Bacteriocin_Proc_Enz"/>
</dbReference>
<keyword evidence="4" id="KW-1185">Reference proteome</keyword>
<dbReference type="Proteomes" id="UP000717364">
    <property type="component" value="Unassembled WGS sequence"/>
</dbReference>
<accession>A0A947GLS4</accession>
<protein>
    <submittedName>
        <fullName evidence="3">SagB/ThcOx family dehydrogenase</fullName>
    </submittedName>
</protein>
<dbReference type="Gene3D" id="3.40.109.10">
    <property type="entry name" value="NADH Oxidase"/>
    <property type="match status" value="1"/>
</dbReference>
<name>A0A947GLS4_9CYAN</name>
<comment type="caution">
    <text evidence="3">The sequence shown here is derived from an EMBL/GenBank/DDBJ whole genome shotgun (WGS) entry which is preliminary data.</text>
</comment>
<keyword evidence="1" id="KW-0472">Membrane</keyword>
<reference evidence="3" key="2">
    <citation type="journal article" date="2021" name="Mar. Drugs">
        <title>Genome Reduction and Secondary Metabolism of the Marine Sponge-Associated Cyanobacterium Leptothoe.</title>
        <authorList>
            <person name="Konstantinou D."/>
            <person name="Popin R.V."/>
            <person name="Fewer D.P."/>
            <person name="Sivonen K."/>
            <person name="Gkelis S."/>
        </authorList>
    </citation>
    <scope>NUCLEOTIDE SEQUENCE</scope>
    <source>
        <strain evidence="3">TAU-MAC 1115</strain>
    </source>
</reference>